<keyword evidence="7 8" id="KW-0472">Membrane</keyword>
<dbReference type="Pfam" id="PF02653">
    <property type="entry name" value="BPD_transp_2"/>
    <property type="match status" value="1"/>
</dbReference>
<accession>A0A968KX14</accession>
<evidence type="ECO:0000313" key="10">
    <source>
        <dbReference type="Proteomes" id="UP000778951"/>
    </source>
</evidence>
<evidence type="ECO:0000256" key="6">
    <source>
        <dbReference type="ARBA" id="ARBA00022989"/>
    </source>
</evidence>
<evidence type="ECO:0000313" key="9">
    <source>
        <dbReference type="EMBL" id="NIZ69862.1"/>
    </source>
</evidence>
<keyword evidence="3" id="KW-1003">Cell membrane</keyword>
<evidence type="ECO:0000256" key="2">
    <source>
        <dbReference type="ARBA" id="ARBA00022448"/>
    </source>
</evidence>
<organism evidence="9 10">
    <name type="scientific">Entomospira culicis</name>
    <dbReference type="NCBI Taxonomy" id="2719989"/>
    <lineage>
        <taxon>Bacteria</taxon>
        <taxon>Pseudomonadati</taxon>
        <taxon>Spirochaetota</taxon>
        <taxon>Spirochaetia</taxon>
        <taxon>Spirochaetales</taxon>
        <taxon>Spirochaetaceae</taxon>
        <taxon>Entomospira</taxon>
    </lineage>
</organism>
<name>A0A968KX14_9SPIO</name>
<evidence type="ECO:0000256" key="5">
    <source>
        <dbReference type="ARBA" id="ARBA00022692"/>
    </source>
</evidence>
<feature type="transmembrane region" description="Helical" evidence="8">
    <location>
        <begin position="245"/>
        <end position="278"/>
    </location>
</feature>
<dbReference type="PANTHER" id="PTHR32196:SF21">
    <property type="entry name" value="ABC TRANSPORTER PERMEASE PROTEIN YPHD-RELATED"/>
    <property type="match status" value="1"/>
</dbReference>
<evidence type="ECO:0000256" key="8">
    <source>
        <dbReference type="SAM" id="Phobius"/>
    </source>
</evidence>
<dbReference type="GO" id="GO:0005886">
    <property type="term" value="C:plasma membrane"/>
    <property type="evidence" value="ECO:0007669"/>
    <property type="project" value="UniProtKB-SubCell"/>
</dbReference>
<evidence type="ECO:0000256" key="7">
    <source>
        <dbReference type="ARBA" id="ARBA00023136"/>
    </source>
</evidence>
<dbReference type="CDD" id="cd06579">
    <property type="entry name" value="TM_PBP1_transp_AraH_like"/>
    <property type="match status" value="1"/>
</dbReference>
<feature type="transmembrane region" description="Helical" evidence="8">
    <location>
        <begin position="89"/>
        <end position="110"/>
    </location>
</feature>
<feature type="transmembrane region" description="Helical" evidence="8">
    <location>
        <begin position="290"/>
        <end position="307"/>
    </location>
</feature>
<evidence type="ECO:0000256" key="4">
    <source>
        <dbReference type="ARBA" id="ARBA00022519"/>
    </source>
</evidence>
<evidence type="ECO:0000256" key="1">
    <source>
        <dbReference type="ARBA" id="ARBA00004651"/>
    </source>
</evidence>
<dbReference type="Proteomes" id="UP000778951">
    <property type="component" value="Unassembled WGS sequence"/>
</dbReference>
<sequence length="312" mass="32892">MDVKGWTKRYQTVFALVLLVMVASLLSDNFLTINNMMNMLRQSSINAIIAFGMTLVILSGGIDLSVGSILAISSALAMSSLVAGQGGGVAMFIALVAGTLMGMSTGLLIAKAKLQPFIVTLIMMNLLRGATLVFTDGKPITLDFTRVDAFYNFIGNGKLGIIPMPVVVMLLVFGLTYYLLYHTKLGRYIYAVGGNEQVAHLSGINVVRVKVIIYGYMGFLAALAGVILSSRLLSAQPTAGANYELDAIASVVVGGTSLAGGVGGIGSTLMGALLIGVLNNALNLLQVSSYYQMIVKALVILVAVLLNRNIKK</sequence>
<keyword evidence="2" id="KW-0813">Transport</keyword>
<gene>
    <name evidence="9" type="ORF">HCT48_06530</name>
</gene>
<proteinExistence type="predicted"/>
<feature type="transmembrane region" description="Helical" evidence="8">
    <location>
        <begin position="45"/>
        <end position="77"/>
    </location>
</feature>
<feature type="transmembrane region" description="Helical" evidence="8">
    <location>
        <begin position="161"/>
        <end position="181"/>
    </location>
</feature>
<reference evidence="9" key="1">
    <citation type="submission" date="2020-03" db="EMBL/GenBank/DDBJ databases">
        <title>Spirochaetal bacteria isolated from arthropods constitute a novel genus Entomospira genus novum within the order Spirochaetales.</title>
        <authorList>
            <person name="Grana-Miraglia L."/>
            <person name="Sikutova S."/>
            <person name="Fingerle V."/>
            <person name="Sing A."/>
            <person name="Castillo-Ramirez S."/>
            <person name="Margos G."/>
            <person name="Rudolf I."/>
        </authorList>
    </citation>
    <scope>NUCLEOTIDE SEQUENCE</scope>
    <source>
        <strain evidence="9">BR149</strain>
    </source>
</reference>
<comment type="subcellular location">
    <subcellularLocation>
        <location evidence="1">Cell membrane</location>
        <topology evidence="1">Multi-pass membrane protein</topology>
    </subcellularLocation>
</comment>
<keyword evidence="4" id="KW-0997">Cell inner membrane</keyword>
<keyword evidence="5 8" id="KW-0812">Transmembrane</keyword>
<evidence type="ECO:0000256" key="3">
    <source>
        <dbReference type="ARBA" id="ARBA00022475"/>
    </source>
</evidence>
<dbReference type="EMBL" id="JAATLM010000001">
    <property type="protein sequence ID" value="NIZ69862.1"/>
    <property type="molecule type" value="Genomic_DNA"/>
</dbReference>
<feature type="transmembrane region" description="Helical" evidence="8">
    <location>
        <begin position="12"/>
        <end position="33"/>
    </location>
</feature>
<keyword evidence="6 8" id="KW-1133">Transmembrane helix</keyword>
<dbReference type="InterPro" id="IPR001851">
    <property type="entry name" value="ABC_transp_permease"/>
</dbReference>
<protein>
    <submittedName>
        <fullName evidence="9">Ribose ABC transporter permease</fullName>
    </submittedName>
</protein>
<dbReference type="GO" id="GO:0022857">
    <property type="term" value="F:transmembrane transporter activity"/>
    <property type="evidence" value="ECO:0007669"/>
    <property type="project" value="InterPro"/>
</dbReference>
<feature type="transmembrane region" description="Helical" evidence="8">
    <location>
        <begin position="213"/>
        <end position="233"/>
    </location>
</feature>
<feature type="transmembrane region" description="Helical" evidence="8">
    <location>
        <begin position="117"/>
        <end position="135"/>
    </location>
</feature>
<dbReference type="AlphaFoldDB" id="A0A968KX14"/>
<keyword evidence="10" id="KW-1185">Reference proteome</keyword>
<dbReference type="PANTHER" id="PTHR32196">
    <property type="entry name" value="ABC TRANSPORTER PERMEASE PROTEIN YPHD-RELATED-RELATED"/>
    <property type="match status" value="1"/>
</dbReference>
<comment type="caution">
    <text evidence="9">The sequence shown here is derived from an EMBL/GenBank/DDBJ whole genome shotgun (WGS) entry which is preliminary data.</text>
</comment>